<dbReference type="SMART" id="SM00397">
    <property type="entry name" value="t_SNARE"/>
    <property type="match status" value="1"/>
</dbReference>
<dbReference type="AlphaFoldDB" id="A0A6A6VD43"/>
<dbReference type="CDD" id="cd15849">
    <property type="entry name" value="SNARE_Sso1"/>
    <property type="match status" value="1"/>
</dbReference>
<evidence type="ECO:0000256" key="2">
    <source>
        <dbReference type="SAM" id="Coils"/>
    </source>
</evidence>
<name>A0A6A6VD43_9PLEO</name>
<dbReference type="InterPro" id="IPR006011">
    <property type="entry name" value="Syntaxin_N"/>
</dbReference>
<gene>
    <name evidence="5" type="ORF">M011DRAFT_50308</name>
</gene>
<feature type="coiled-coil region" evidence="2">
    <location>
        <begin position="68"/>
        <end position="95"/>
    </location>
</feature>
<accession>A0A6A6VD43</accession>
<dbReference type="GO" id="GO:0048278">
    <property type="term" value="P:vesicle docking"/>
    <property type="evidence" value="ECO:0007669"/>
    <property type="project" value="TreeGrafter"/>
</dbReference>
<protein>
    <submittedName>
        <fullName evidence="5">t-SNARE</fullName>
    </submittedName>
</protein>
<keyword evidence="2" id="KW-0175">Coiled coil</keyword>
<dbReference type="InterPro" id="IPR045242">
    <property type="entry name" value="Syntaxin"/>
</dbReference>
<evidence type="ECO:0000313" key="5">
    <source>
        <dbReference type="EMBL" id="KAF2747649.1"/>
    </source>
</evidence>
<evidence type="ECO:0000256" key="1">
    <source>
        <dbReference type="ARBA" id="ARBA00009063"/>
    </source>
</evidence>
<dbReference type="GO" id="GO:0005886">
    <property type="term" value="C:plasma membrane"/>
    <property type="evidence" value="ECO:0007669"/>
    <property type="project" value="TreeGrafter"/>
</dbReference>
<dbReference type="PANTHER" id="PTHR19957:SF380">
    <property type="entry name" value="SYNTAXIN FAMILY PROTEIN"/>
    <property type="match status" value="1"/>
</dbReference>
<feature type="domain" description="T-SNARE coiled-coil homology" evidence="4">
    <location>
        <begin position="213"/>
        <end position="275"/>
    </location>
</feature>
<dbReference type="SUPFAM" id="SSF47661">
    <property type="entry name" value="t-snare proteins"/>
    <property type="match status" value="1"/>
</dbReference>
<feature type="region of interest" description="Disordered" evidence="3">
    <location>
        <begin position="1"/>
        <end position="56"/>
    </location>
</feature>
<dbReference type="EMBL" id="MU006572">
    <property type="protein sequence ID" value="KAF2747649.1"/>
    <property type="molecule type" value="Genomic_DNA"/>
</dbReference>
<dbReference type="GO" id="GO:0012505">
    <property type="term" value="C:endomembrane system"/>
    <property type="evidence" value="ECO:0007669"/>
    <property type="project" value="TreeGrafter"/>
</dbReference>
<sequence>MSYGGYNQQQGGYGSNPYDQRNNAGRYDNYAQGPYDDPSTGGGYEMQNYGQQQQAPSAVDHNAILNDCREVDRALDQLDSQLGALERMFKQVLARPDMPSTEITNMSTQIMTAYRELVNRVKSIKSKPESGSPRNAPQVGKVDRRLKSTIHRYQEMEANFRRDSRAAAERQYRIVSPDATDDEVRQAVENPDAPIFQQALLNSDRRGQAQSSLRNVKERHEAIQKIERQMVELAHLFQDLDQIVTQQEPLVENIEQKGEEIHDNVVQANQEIGGAIEKARARNRKKWWCLLISSSLPSSLSHWASYSAGRRTTTTNRKQSINLPAKHPAQLSCSDSTHTSALCI</sequence>
<proteinExistence type="inferred from homology"/>
<organism evidence="5 6">
    <name type="scientific">Sporormia fimetaria CBS 119925</name>
    <dbReference type="NCBI Taxonomy" id="1340428"/>
    <lineage>
        <taxon>Eukaryota</taxon>
        <taxon>Fungi</taxon>
        <taxon>Dikarya</taxon>
        <taxon>Ascomycota</taxon>
        <taxon>Pezizomycotina</taxon>
        <taxon>Dothideomycetes</taxon>
        <taxon>Pleosporomycetidae</taxon>
        <taxon>Pleosporales</taxon>
        <taxon>Sporormiaceae</taxon>
        <taxon>Sporormia</taxon>
    </lineage>
</organism>
<dbReference type="PROSITE" id="PS50192">
    <property type="entry name" value="T_SNARE"/>
    <property type="match status" value="1"/>
</dbReference>
<dbReference type="OrthoDB" id="10255013at2759"/>
<dbReference type="GO" id="GO:0006906">
    <property type="term" value="P:vesicle fusion"/>
    <property type="evidence" value="ECO:0007669"/>
    <property type="project" value="TreeGrafter"/>
</dbReference>
<dbReference type="GO" id="GO:0031201">
    <property type="term" value="C:SNARE complex"/>
    <property type="evidence" value="ECO:0007669"/>
    <property type="project" value="TreeGrafter"/>
</dbReference>
<evidence type="ECO:0000259" key="4">
    <source>
        <dbReference type="PROSITE" id="PS50192"/>
    </source>
</evidence>
<dbReference type="Gene3D" id="1.20.58.70">
    <property type="match status" value="1"/>
</dbReference>
<dbReference type="GO" id="GO:0005484">
    <property type="term" value="F:SNAP receptor activity"/>
    <property type="evidence" value="ECO:0007669"/>
    <property type="project" value="TreeGrafter"/>
</dbReference>
<dbReference type="Pfam" id="PF00804">
    <property type="entry name" value="Syntaxin"/>
    <property type="match status" value="1"/>
</dbReference>
<evidence type="ECO:0000313" key="6">
    <source>
        <dbReference type="Proteomes" id="UP000799440"/>
    </source>
</evidence>
<dbReference type="PANTHER" id="PTHR19957">
    <property type="entry name" value="SYNTAXIN"/>
    <property type="match status" value="1"/>
</dbReference>
<keyword evidence="6" id="KW-1185">Reference proteome</keyword>
<evidence type="ECO:0000256" key="3">
    <source>
        <dbReference type="SAM" id="MobiDB-lite"/>
    </source>
</evidence>
<comment type="similarity">
    <text evidence="1">Belongs to the syntaxin family.</text>
</comment>
<dbReference type="GO" id="GO:0006887">
    <property type="term" value="P:exocytosis"/>
    <property type="evidence" value="ECO:0007669"/>
    <property type="project" value="TreeGrafter"/>
</dbReference>
<feature type="compositionally biased region" description="Low complexity" evidence="3">
    <location>
        <begin position="1"/>
        <end position="10"/>
    </location>
</feature>
<reference evidence="5" key="1">
    <citation type="journal article" date="2020" name="Stud. Mycol.">
        <title>101 Dothideomycetes genomes: a test case for predicting lifestyles and emergence of pathogens.</title>
        <authorList>
            <person name="Haridas S."/>
            <person name="Albert R."/>
            <person name="Binder M."/>
            <person name="Bloem J."/>
            <person name="Labutti K."/>
            <person name="Salamov A."/>
            <person name="Andreopoulos B."/>
            <person name="Baker S."/>
            <person name="Barry K."/>
            <person name="Bills G."/>
            <person name="Bluhm B."/>
            <person name="Cannon C."/>
            <person name="Castanera R."/>
            <person name="Culley D."/>
            <person name="Daum C."/>
            <person name="Ezra D."/>
            <person name="Gonzalez J."/>
            <person name="Henrissat B."/>
            <person name="Kuo A."/>
            <person name="Liang C."/>
            <person name="Lipzen A."/>
            <person name="Lutzoni F."/>
            <person name="Magnuson J."/>
            <person name="Mondo S."/>
            <person name="Nolan M."/>
            <person name="Ohm R."/>
            <person name="Pangilinan J."/>
            <person name="Park H.-J."/>
            <person name="Ramirez L."/>
            <person name="Alfaro M."/>
            <person name="Sun H."/>
            <person name="Tritt A."/>
            <person name="Yoshinaga Y."/>
            <person name="Zwiers L.-H."/>
            <person name="Turgeon B."/>
            <person name="Goodwin S."/>
            <person name="Spatafora J."/>
            <person name="Crous P."/>
            <person name="Grigoriev I."/>
        </authorList>
    </citation>
    <scope>NUCLEOTIDE SEQUENCE</scope>
    <source>
        <strain evidence="5">CBS 119925</strain>
    </source>
</reference>
<dbReference type="Proteomes" id="UP000799440">
    <property type="component" value="Unassembled WGS sequence"/>
</dbReference>
<dbReference type="InterPro" id="IPR010989">
    <property type="entry name" value="SNARE"/>
</dbReference>
<dbReference type="GO" id="GO:0000149">
    <property type="term" value="F:SNARE binding"/>
    <property type="evidence" value="ECO:0007669"/>
    <property type="project" value="TreeGrafter"/>
</dbReference>
<dbReference type="InterPro" id="IPR000727">
    <property type="entry name" value="T_SNARE_dom"/>
</dbReference>
<dbReference type="GO" id="GO:0006886">
    <property type="term" value="P:intracellular protein transport"/>
    <property type="evidence" value="ECO:0007669"/>
    <property type="project" value="TreeGrafter"/>
</dbReference>